<sequence>MEYNYLIIDRVRDGTRSNGELKYEISLNAFSKLFIHSLRHKTAAVKEVLLGRTRTI</sequence>
<dbReference type="AlphaFoldDB" id="A0A087HFI1"/>
<gene>
    <name evidence="1" type="ordered locus">AALP_Aa2g054800</name>
</gene>
<dbReference type="OrthoDB" id="1710756at2759"/>
<dbReference type="eggNOG" id="KOG3289">
    <property type="taxonomic scope" value="Eukaryota"/>
</dbReference>
<dbReference type="Pfam" id="PF03665">
    <property type="entry name" value="UPF0172"/>
    <property type="match status" value="1"/>
</dbReference>
<evidence type="ECO:0000313" key="2">
    <source>
        <dbReference type="Proteomes" id="UP000029120"/>
    </source>
</evidence>
<dbReference type="Proteomes" id="UP000029120">
    <property type="component" value="Chromosome 2"/>
</dbReference>
<keyword evidence="2" id="KW-1185">Reference proteome</keyword>
<protein>
    <submittedName>
        <fullName evidence="1">Uncharacterized protein</fullName>
    </submittedName>
</protein>
<proteinExistence type="predicted"/>
<accession>A0A087HFI1</accession>
<dbReference type="GO" id="GO:0072546">
    <property type="term" value="C:EMC complex"/>
    <property type="evidence" value="ECO:0007669"/>
    <property type="project" value="InterPro"/>
</dbReference>
<evidence type="ECO:0000313" key="1">
    <source>
        <dbReference type="EMBL" id="KFK40883.1"/>
    </source>
</evidence>
<dbReference type="Gramene" id="KFK40883">
    <property type="protein sequence ID" value="KFK40883"/>
    <property type="gene ID" value="AALP_AA2G054800"/>
</dbReference>
<dbReference type="EMBL" id="CM002870">
    <property type="protein sequence ID" value="KFK40883.1"/>
    <property type="molecule type" value="Genomic_DNA"/>
</dbReference>
<reference evidence="2" key="1">
    <citation type="journal article" date="2015" name="Nat. Plants">
        <title>Genome expansion of Arabis alpina linked with retrotransposition and reduced symmetric DNA methylation.</title>
        <authorList>
            <person name="Willing E.M."/>
            <person name="Rawat V."/>
            <person name="Mandakova T."/>
            <person name="Maumus F."/>
            <person name="James G.V."/>
            <person name="Nordstroem K.J."/>
            <person name="Becker C."/>
            <person name="Warthmann N."/>
            <person name="Chica C."/>
            <person name="Szarzynska B."/>
            <person name="Zytnicki M."/>
            <person name="Albani M.C."/>
            <person name="Kiefer C."/>
            <person name="Bergonzi S."/>
            <person name="Castaings L."/>
            <person name="Mateos J.L."/>
            <person name="Berns M.C."/>
            <person name="Bujdoso N."/>
            <person name="Piofczyk T."/>
            <person name="de Lorenzo L."/>
            <person name="Barrero-Sicilia C."/>
            <person name="Mateos I."/>
            <person name="Piednoel M."/>
            <person name="Hagmann J."/>
            <person name="Chen-Min-Tao R."/>
            <person name="Iglesias-Fernandez R."/>
            <person name="Schuster S.C."/>
            <person name="Alonso-Blanco C."/>
            <person name="Roudier F."/>
            <person name="Carbonero P."/>
            <person name="Paz-Ares J."/>
            <person name="Davis S.J."/>
            <person name="Pecinka A."/>
            <person name="Quesneville H."/>
            <person name="Colot V."/>
            <person name="Lysak M.A."/>
            <person name="Weigel D."/>
            <person name="Coupland G."/>
            <person name="Schneeberger K."/>
        </authorList>
    </citation>
    <scope>NUCLEOTIDE SEQUENCE [LARGE SCALE GENOMIC DNA]</scope>
    <source>
        <strain evidence="2">cv. Pajares</strain>
    </source>
</reference>
<dbReference type="InterPro" id="IPR005366">
    <property type="entry name" value="EMC8/9"/>
</dbReference>
<name>A0A087HFI1_ARAAL</name>
<organism evidence="1 2">
    <name type="scientific">Arabis alpina</name>
    <name type="common">Alpine rock-cress</name>
    <dbReference type="NCBI Taxonomy" id="50452"/>
    <lineage>
        <taxon>Eukaryota</taxon>
        <taxon>Viridiplantae</taxon>
        <taxon>Streptophyta</taxon>
        <taxon>Embryophyta</taxon>
        <taxon>Tracheophyta</taxon>
        <taxon>Spermatophyta</taxon>
        <taxon>Magnoliopsida</taxon>
        <taxon>eudicotyledons</taxon>
        <taxon>Gunneridae</taxon>
        <taxon>Pentapetalae</taxon>
        <taxon>rosids</taxon>
        <taxon>malvids</taxon>
        <taxon>Brassicales</taxon>
        <taxon>Brassicaceae</taxon>
        <taxon>Arabideae</taxon>
        <taxon>Arabis</taxon>
    </lineage>
</organism>